<dbReference type="Proteomes" id="UP000015559">
    <property type="component" value="Chromosome"/>
</dbReference>
<dbReference type="eggNOG" id="ENOG5033039">
    <property type="taxonomic scope" value="Bacteria"/>
</dbReference>
<dbReference type="OrthoDB" id="8564622at2"/>
<protein>
    <submittedName>
        <fullName evidence="1">Uncharacterized protein</fullName>
    </submittedName>
</protein>
<organism evidence="1 2">
    <name type="scientific">Sulfuricella denitrificans (strain DSM 22764 / NBRC 105220 / skB26)</name>
    <dbReference type="NCBI Taxonomy" id="1163617"/>
    <lineage>
        <taxon>Bacteria</taxon>
        <taxon>Pseudomonadati</taxon>
        <taxon>Pseudomonadota</taxon>
        <taxon>Betaproteobacteria</taxon>
        <taxon>Nitrosomonadales</taxon>
        <taxon>Sulfuricellaceae</taxon>
        <taxon>Sulfuricella</taxon>
    </lineage>
</organism>
<dbReference type="RefSeq" id="WP_009204884.1">
    <property type="nucleotide sequence ID" value="NC_022357.1"/>
</dbReference>
<evidence type="ECO:0000313" key="2">
    <source>
        <dbReference type="Proteomes" id="UP000015559"/>
    </source>
</evidence>
<evidence type="ECO:0000313" key="1">
    <source>
        <dbReference type="EMBL" id="BAN35691.1"/>
    </source>
</evidence>
<dbReference type="EMBL" id="AP013066">
    <property type="protein sequence ID" value="BAN35691.1"/>
    <property type="molecule type" value="Genomic_DNA"/>
</dbReference>
<gene>
    <name evidence="1" type="ORF">SCD_n01880</name>
</gene>
<sequence length="105" mass="12342">MKNPKTLDEYIDLVHQAVYEVDELRAIVEDDEERKTMILPWVDAMDKELRQMFDDMTSGRYQFDPNGPDLPYMAIVKRFGPSIPFKLLLNVINHTHRFGLDIDSK</sequence>
<accession>S6AHR2</accession>
<dbReference type="AlphaFoldDB" id="S6AHR2"/>
<proteinExistence type="predicted"/>
<dbReference type="KEGG" id="sdr:SCD_n01880"/>
<keyword evidence="2" id="KW-1185">Reference proteome</keyword>
<dbReference type="STRING" id="1163617.SCD_n01880"/>
<dbReference type="HOGENOM" id="CLU_2208840_0_0_4"/>
<name>S6AHR2_SULDS</name>
<reference evidence="1 2" key="1">
    <citation type="journal article" date="2012" name="Appl. Environ. Microbiol.">
        <title>Draft genome sequence of a psychrotolerant sulfur-oxidizing bacterium, Sulfuricella denitrificans skB26, and proteomic insights into cold adaptation.</title>
        <authorList>
            <person name="Watanabe T."/>
            <person name="Kojima H."/>
            <person name="Fukui M."/>
        </authorList>
    </citation>
    <scope>NUCLEOTIDE SEQUENCE [LARGE SCALE GENOMIC DNA]</scope>
    <source>
        <strain evidence="2">skB26</strain>
    </source>
</reference>